<accession>A0A969PS58</accession>
<dbReference type="GO" id="GO:0030288">
    <property type="term" value="C:outer membrane-bounded periplasmic space"/>
    <property type="evidence" value="ECO:0007669"/>
    <property type="project" value="TreeGrafter"/>
</dbReference>
<reference evidence="18 19" key="1">
    <citation type="submission" date="2020-03" db="EMBL/GenBank/DDBJ databases">
        <title>Assessment of the enzymatic potential of alkaline-tolerant lipase obtained from Bacillus luteus H11 (technogenic soil) for the bioremediation of saline soils contaminated with petroleum substances.</title>
        <authorList>
            <person name="Kalwasinska A."/>
        </authorList>
    </citation>
    <scope>NUCLEOTIDE SEQUENCE [LARGE SCALE GENOMIC DNA]</scope>
    <source>
        <strain evidence="18 19">H11</strain>
    </source>
</reference>
<dbReference type="SUPFAM" id="SSF53955">
    <property type="entry name" value="Lysozyme-like"/>
    <property type="match status" value="1"/>
</dbReference>
<evidence type="ECO:0000256" key="1">
    <source>
        <dbReference type="ARBA" id="ARBA00022475"/>
    </source>
</evidence>
<dbReference type="InterPro" id="IPR012338">
    <property type="entry name" value="Beta-lactam/transpept-like"/>
</dbReference>
<feature type="region of interest" description="Disordered" evidence="15">
    <location>
        <begin position="907"/>
        <end position="1148"/>
    </location>
</feature>
<evidence type="ECO:0000256" key="5">
    <source>
        <dbReference type="ARBA" id="ARBA00022679"/>
    </source>
</evidence>
<dbReference type="EMBL" id="JAATHJ010000005">
    <property type="protein sequence ID" value="NJP36978.1"/>
    <property type="molecule type" value="Genomic_DNA"/>
</dbReference>
<evidence type="ECO:0000256" key="15">
    <source>
        <dbReference type="SAM" id="MobiDB-lite"/>
    </source>
</evidence>
<feature type="compositionally biased region" description="Low complexity" evidence="15">
    <location>
        <begin position="945"/>
        <end position="954"/>
    </location>
</feature>
<evidence type="ECO:0000256" key="16">
    <source>
        <dbReference type="SAM" id="Phobius"/>
    </source>
</evidence>
<dbReference type="InterPro" id="IPR023346">
    <property type="entry name" value="Lysozyme-like_dom_sf"/>
</dbReference>
<keyword evidence="2" id="KW-0121">Carboxypeptidase</keyword>
<dbReference type="Gene3D" id="3.40.710.10">
    <property type="entry name" value="DD-peptidase/beta-lactamase superfamily"/>
    <property type="match status" value="1"/>
</dbReference>
<evidence type="ECO:0000313" key="19">
    <source>
        <dbReference type="Proteomes" id="UP000752012"/>
    </source>
</evidence>
<dbReference type="InterPro" id="IPR050396">
    <property type="entry name" value="Glycosyltr_51/Transpeptidase"/>
</dbReference>
<keyword evidence="8" id="KW-0573">Peptidoglycan synthesis</keyword>
<evidence type="ECO:0000256" key="4">
    <source>
        <dbReference type="ARBA" id="ARBA00022676"/>
    </source>
</evidence>
<keyword evidence="4" id="KW-0328">Glycosyltransferase</keyword>
<gene>
    <name evidence="18" type="ORF">HCN83_05185</name>
</gene>
<keyword evidence="7" id="KW-0133">Cell shape</keyword>
<feature type="compositionally biased region" description="Acidic residues" evidence="15">
    <location>
        <begin position="955"/>
        <end position="966"/>
    </location>
</feature>
<evidence type="ECO:0000256" key="6">
    <source>
        <dbReference type="ARBA" id="ARBA00022692"/>
    </source>
</evidence>
<evidence type="ECO:0000256" key="13">
    <source>
        <dbReference type="ARBA" id="ARBA00034000"/>
    </source>
</evidence>
<comment type="caution">
    <text evidence="18">The sequence shown here is derived from an EMBL/GenBank/DDBJ whole genome shotgun (WGS) entry which is preliminary data.</text>
</comment>
<name>A0A969PS58_9BACI</name>
<feature type="compositionally biased region" description="Acidic residues" evidence="15">
    <location>
        <begin position="924"/>
        <end position="944"/>
    </location>
</feature>
<dbReference type="Proteomes" id="UP000752012">
    <property type="component" value="Unassembled WGS sequence"/>
</dbReference>
<evidence type="ECO:0000256" key="9">
    <source>
        <dbReference type="ARBA" id="ARBA00022989"/>
    </source>
</evidence>
<dbReference type="PANTHER" id="PTHR32282:SF32">
    <property type="entry name" value="PENICILLIN-BINDING PROTEIN 2A"/>
    <property type="match status" value="1"/>
</dbReference>
<keyword evidence="1" id="KW-1003">Cell membrane</keyword>
<evidence type="ECO:0000256" key="3">
    <source>
        <dbReference type="ARBA" id="ARBA00022670"/>
    </source>
</evidence>
<dbReference type="GO" id="GO:0006508">
    <property type="term" value="P:proteolysis"/>
    <property type="evidence" value="ECO:0007669"/>
    <property type="project" value="UniProtKB-KW"/>
</dbReference>
<dbReference type="GO" id="GO:0009002">
    <property type="term" value="F:serine-type D-Ala-D-Ala carboxypeptidase activity"/>
    <property type="evidence" value="ECO:0007669"/>
    <property type="project" value="UniProtKB-EC"/>
</dbReference>
<feature type="compositionally biased region" description="Low complexity" evidence="15">
    <location>
        <begin position="967"/>
        <end position="1019"/>
    </location>
</feature>
<evidence type="ECO:0000256" key="14">
    <source>
        <dbReference type="ARBA" id="ARBA00049902"/>
    </source>
</evidence>
<dbReference type="Gene3D" id="2.60.40.10">
    <property type="entry name" value="Immunoglobulins"/>
    <property type="match status" value="1"/>
</dbReference>
<keyword evidence="2" id="KW-0378">Hydrolase</keyword>
<keyword evidence="3" id="KW-0645">Protease</keyword>
<evidence type="ECO:0000256" key="12">
    <source>
        <dbReference type="ARBA" id="ARBA00023316"/>
    </source>
</evidence>
<dbReference type="Gene3D" id="3.90.1310.40">
    <property type="match status" value="1"/>
</dbReference>
<dbReference type="GO" id="GO:0008360">
    <property type="term" value="P:regulation of cell shape"/>
    <property type="evidence" value="ECO:0007669"/>
    <property type="project" value="UniProtKB-KW"/>
</dbReference>
<feature type="compositionally biased region" description="Polar residues" evidence="15">
    <location>
        <begin position="843"/>
        <end position="853"/>
    </location>
</feature>
<feature type="region of interest" description="Disordered" evidence="15">
    <location>
        <begin position="823"/>
        <end position="855"/>
    </location>
</feature>
<comment type="catalytic activity">
    <reaction evidence="14">
        <text>[GlcNAc-(1-&gt;4)-Mur2Ac(oyl-L-Ala-gamma-D-Glu-L-Lys-D-Ala-D-Ala)](n)-di-trans,octa-cis-undecaprenyl diphosphate + beta-D-GlcNAc-(1-&gt;4)-Mur2Ac(oyl-L-Ala-gamma-D-Glu-L-Lys-D-Ala-D-Ala)-di-trans,octa-cis-undecaprenyl diphosphate = [GlcNAc-(1-&gt;4)-Mur2Ac(oyl-L-Ala-gamma-D-Glu-L-Lys-D-Ala-D-Ala)](n+1)-di-trans,octa-cis-undecaprenyl diphosphate + di-trans,octa-cis-undecaprenyl diphosphate + H(+)</text>
        <dbReference type="Rhea" id="RHEA:23708"/>
        <dbReference type="Rhea" id="RHEA-COMP:9602"/>
        <dbReference type="Rhea" id="RHEA-COMP:9603"/>
        <dbReference type="ChEBI" id="CHEBI:15378"/>
        <dbReference type="ChEBI" id="CHEBI:58405"/>
        <dbReference type="ChEBI" id="CHEBI:60033"/>
        <dbReference type="ChEBI" id="CHEBI:78435"/>
        <dbReference type="EC" id="2.4.99.28"/>
    </reaction>
</comment>
<evidence type="ECO:0000259" key="17">
    <source>
        <dbReference type="Pfam" id="PF00912"/>
    </source>
</evidence>
<evidence type="ECO:0000256" key="7">
    <source>
        <dbReference type="ARBA" id="ARBA00022960"/>
    </source>
</evidence>
<feature type="transmembrane region" description="Helical" evidence="16">
    <location>
        <begin position="38"/>
        <end position="65"/>
    </location>
</feature>
<keyword evidence="19" id="KW-1185">Reference proteome</keyword>
<evidence type="ECO:0000313" key="18">
    <source>
        <dbReference type="EMBL" id="NJP36978.1"/>
    </source>
</evidence>
<proteinExistence type="predicted"/>
<feature type="domain" description="Glycosyl transferase family 51" evidence="17">
    <location>
        <begin position="106"/>
        <end position="285"/>
    </location>
</feature>
<keyword evidence="12" id="KW-0961">Cell wall biogenesis/degradation</keyword>
<dbReference type="GO" id="GO:0071555">
    <property type="term" value="P:cell wall organization"/>
    <property type="evidence" value="ECO:0007669"/>
    <property type="project" value="UniProtKB-KW"/>
</dbReference>
<dbReference type="SUPFAM" id="SSF56601">
    <property type="entry name" value="beta-lactamase/transpeptidase-like"/>
    <property type="match status" value="1"/>
</dbReference>
<feature type="compositionally biased region" description="Acidic residues" evidence="15">
    <location>
        <begin position="823"/>
        <end position="833"/>
    </location>
</feature>
<sequence>MFSRGGFQVSEERSSRTRFFGSHGPAAVTKGVRITSAVFWNLLLIFFILGLAGAAFAGGAGAGYFASLVQDEPVRDVDELSVDIFNYEETTEVYFAGDEYLGDLPSPLERREVDLENISDHLVNAVIATEDEYFFEHDGIVPKALMRAVYQDFSNAATQTGGSTLTQQLVKNQVLSSEVTHDRKAAEILLAMRVEQFMEKDEILEAYLNIVPFGRNANGRQVAGAEAAAQGIFGVSSSELNIPQAAFIAGMPQSPFSYTPFLGSGEVKEDMEAGLNRMSTVLNRMHRHGYITDEEYEEALDYDIRDSLTGPTPSSYEEYPFIVDTVRDRAEQVIFEHLLEEDDVVLEDIEDEEYRQLQSSNYREAAREALQRNGYVIHTTIDKDIYDAQQEAVAEYENFGPDRTDIVENEEGEEVEVTYQEEVGSVLIDNRTGAIISFVGGRDFQQSQFNHATGNALRHTGSTMKSLLTYALGFETGDLQPGFITPDTPYEYESEEDREVTNFDDDHSGMITAREALSRSRNVPAVREFHRVDQDFAREAMINYGLERFMYDENLPYEGTPLGTMGMTVEANTSAYSVFGNEGNRKEAHMIASIEDSEGNVIFEQDTEEEVEVVSPQTAYLMIDVMRDVMESGLGTAPNLPGYLDFESDLSGKTGTSQALRDSWFVGLNPHITQGLWIGYDDDQFRVVQEHNGMGYGPRTQMLWADLANAAYEVDPDLMAPEEDFERPDGIVEETICGITGMLPSDLCEEAGFVTTDLFNEEFVPDETDDSLERVDYVRVNGDTYLALDSTPSEFTRQGVSVRDDFFDLGDEDLSEYLPDDWDNLISTDEEAPDNGRTPGAPSISTSGDTVTWNEHEEGDVVGYRIYRASNEDGDFSEVTSVRWDEDFEYSGSGGAYYVTAVDVAGRESSASSTVTIGTTSGGDNDEDDNSDSDNADNDTDNESDSTNNNSSNNDNDDNNESDDSNNNDNSSDNDNSNTDNTNDSNNENNSNTNSDNDSSDNNGNGNSNDSNENSNSGNGNNGGGNNDSNNEASNNEASPPSNSNNGNSSGNNEGNNNSSGSNNADEGSSNNGNINDSESNTNENNSSGGNNESSNEAGSNNGGNNAEDNSGGNNSGEPDNAESETNTANNNTANNDGAGNNSGDNNE</sequence>
<feature type="compositionally biased region" description="Low complexity" evidence="15">
    <location>
        <begin position="1027"/>
        <end position="1148"/>
    </location>
</feature>
<dbReference type="PANTHER" id="PTHR32282">
    <property type="entry name" value="BINDING PROTEIN TRANSPEPTIDASE, PUTATIVE-RELATED"/>
    <property type="match status" value="1"/>
</dbReference>
<dbReference type="InterPro" id="IPR001264">
    <property type="entry name" value="Glyco_trans_51"/>
</dbReference>
<evidence type="ECO:0000256" key="10">
    <source>
        <dbReference type="ARBA" id="ARBA00023136"/>
    </source>
</evidence>
<feature type="compositionally biased region" description="Low complexity" evidence="15">
    <location>
        <begin position="909"/>
        <end position="923"/>
    </location>
</feature>
<keyword evidence="11" id="KW-0511">Multifunctional enzyme</keyword>
<dbReference type="GO" id="GO:0009252">
    <property type="term" value="P:peptidoglycan biosynthetic process"/>
    <property type="evidence" value="ECO:0007669"/>
    <property type="project" value="UniProtKB-KW"/>
</dbReference>
<dbReference type="Gene3D" id="1.10.3810.10">
    <property type="entry name" value="Biosynthetic peptidoglycan transglycosylase-like"/>
    <property type="match status" value="1"/>
</dbReference>
<evidence type="ECO:0000256" key="11">
    <source>
        <dbReference type="ARBA" id="ARBA00023268"/>
    </source>
</evidence>
<keyword evidence="9 16" id="KW-1133">Transmembrane helix</keyword>
<organism evidence="18 19">
    <name type="scientific">Alkalicoccus luteus</name>
    <dbReference type="NCBI Taxonomy" id="1237094"/>
    <lineage>
        <taxon>Bacteria</taxon>
        <taxon>Bacillati</taxon>
        <taxon>Bacillota</taxon>
        <taxon>Bacilli</taxon>
        <taxon>Bacillales</taxon>
        <taxon>Bacillaceae</taxon>
        <taxon>Alkalicoccus</taxon>
    </lineage>
</organism>
<evidence type="ECO:0000256" key="2">
    <source>
        <dbReference type="ARBA" id="ARBA00022645"/>
    </source>
</evidence>
<dbReference type="GO" id="GO:0008955">
    <property type="term" value="F:peptidoglycan glycosyltransferase activity"/>
    <property type="evidence" value="ECO:0007669"/>
    <property type="project" value="UniProtKB-EC"/>
</dbReference>
<comment type="catalytic activity">
    <reaction evidence="13">
        <text>Preferential cleavage: (Ac)2-L-Lys-D-Ala-|-D-Ala. Also transpeptidation of peptidyl-alanyl moieties that are N-acyl substituents of D-alanine.</text>
        <dbReference type="EC" id="3.4.16.4"/>
    </reaction>
</comment>
<keyword evidence="10 16" id="KW-0472">Membrane</keyword>
<keyword evidence="6 16" id="KW-0812">Transmembrane</keyword>
<dbReference type="InterPro" id="IPR036950">
    <property type="entry name" value="PBP_transglycosylase"/>
</dbReference>
<evidence type="ECO:0000256" key="8">
    <source>
        <dbReference type="ARBA" id="ARBA00022984"/>
    </source>
</evidence>
<protein>
    <submittedName>
        <fullName evidence="18">Penicillin-binding protein</fullName>
    </submittedName>
</protein>
<dbReference type="InterPro" id="IPR013783">
    <property type="entry name" value="Ig-like_fold"/>
</dbReference>
<keyword evidence="5" id="KW-0808">Transferase</keyword>
<dbReference type="AlphaFoldDB" id="A0A969PS58"/>
<dbReference type="Pfam" id="PF00912">
    <property type="entry name" value="Transgly"/>
    <property type="match status" value="1"/>
</dbReference>